<protein>
    <submittedName>
        <fullName evidence="1">Uncharacterized protein</fullName>
    </submittedName>
</protein>
<reference evidence="1" key="1">
    <citation type="submission" date="2013-07" db="EMBL/GenBank/DDBJ databases">
        <title>The genome of an arbuscular mycorrhizal fungus provides insights into the evolution of the oldest plant symbiosis.</title>
        <authorList>
            <consortium name="DOE Joint Genome Institute"/>
            <person name="Tisserant E."/>
            <person name="Malbreil M."/>
            <person name="Kuo A."/>
            <person name="Kohler A."/>
            <person name="Symeonidi A."/>
            <person name="Balestrini R."/>
            <person name="Charron P."/>
            <person name="Duensing N."/>
            <person name="Frei-dit-Frey N."/>
            <person name="Gianinazzi-Pearson V."/>
            <person name="Gilbert B."/>
            <person name="Handa Y."/>
            <person name="Hijri M."/>
            <person name="Kaul R."/>
            <person name="Kawaguchi M."/>
            <person name="Krajinski F."/>
            <person name="Lammers P."/>
            <person name="Lapierre D."/>
            <person name="Masclaux F.G."/>
            <person name="Murat C."/>
            <person name="Morin E."/>
            <person name="Ndikumana S."/>
            <person name="Pagni M."/>
            <person name="Petitpierre D."/>
            <person name="Requena N."/>
            <person name="Rosikiewicz P."/>
            <person name="Riley R."/>
            <person name="Saito K."/>
            <person name="San Clemente H."/>
            <person name="Shapiro H."/>
            <person name="van Tuinen D."/>
            <person name="Becard G."/>
            <person name="Bonfante P."/>
            <person name="Paszkowski U."/>
            <person name="Shachar-Hill Y."/>
            <person name="Young J.P."/>
            <person name="Sanders I.R."/>
            <person name="Henrissat B."/>
            <person name="Rensing S.A."/>
            <person name="Grigoriev I.V."/>
            <person name="Corradi N."/>
            <person name="Roux C."/>
            <person name="Martin F."/>
        </authorList>
    </citation>
    <scope>NUCLEOTIDE SEQUENCE</scope>
    <source>
        <strain evidence="1">DAOM 197198</strain>
    </source>
</reference>
<dbReference type="EMBL" id="KI277195">
    <property type="protein sequence ID" value="ESA20581.1"/>
    <property type="molecule type" value="Genomic_DNA"/>
</dbReference>
<evidence type="ECO:0000313" key="1">
    <source>
        <dbReference type="EMBL" id="ESA20581.1"/>
    </source>
</evidence>
<dbReference type="VEuPathDB" id="FungiDB:RhiirFUN_000309"/>
<name>U9UYB6_RHIID</name>
<sequence length="112" mass="12955">MVQHLPIQIPFVCYKACERVQTVYERAEEPYDELTEFIIDDAWQQALHLHLKANDTIGALIHQAVKNILIAQNNNEDTKAIINKWDKYTIDLKIPTKLGIVKSLPVRKLLMC</sequence>
<accession>U9UYB6</accession>
<organism evidence="1">
    <name type="scientific">Rhizophagus irregularis (strain DAOM 181602 / DAOM 197198 / MUCL 43194)</name>
    <name type="common">Arbuscular mycorrhizal fungus</name>
    <name type="synonym">Glomus intraradices</name>
    <dbReference type="NCBI Taxonomy" id="747089"/>
    <lineage>
        <taxon>Eukaryota</taxon>
        <taxon>Fungi</taxon>
        <taxon>Fungi incertae sedis</taxon>
        <taxon>Mucoromycota</taxon>
        <taxon>Glomeromycotina</taxon>
        <taxon>Glomeromycetes</taxon>
        <taxon>Glomerales</taxon>
        <taxon>Glomeraceae</taxon>
        <taxon>Rhizophagus</taxon>
    </lineage>
</organism>
<dbReference type="AlphaFoldDB" id="U9UYB6"/>
<gene>
    <name evidence="1" type="ORF">GLOINDRAFT_18381</name>
</gene>
<dbReference type="HOGENOM" id="CLU_2279006_0_0_1"/>
<proteinExistence type="predicted"/>
<dbReference type="SMR" id="U9UYB6"/>